<dbReference type="AlphaFoldDB" id="A0A9X3TYY3"/>
<dbReference type="Proteomes" id="UP001141619">
    <property type="component" value="Unassembled WGS sequence"/>
</dbReference>
<organism evidence="3 4">
    <name type="scientific">Govanella unica</name>
    <dbReference type="NCBI Taxonomy" id="2975056"/>
    <lineage>
        <taxon>Bacteria</taxon>
        <taxon>Pseudomonadati</taxon>
        <taxon>Pseudomonadota</taxon>
        <taxon>Alphaproteobacteria</taxon>
        <taxon>Emcibacterales</taxon>
        <taxon>Govanellaceae</taxon>
        <taxon>Govanella</taxon>
    </lineage>
</organism>
<comment type="caution">
    <text evidence="3">The sequence shown here is derived from an EMBL/GenBank/DDBJ whole genome shotgun (WGS) entry which is preliminary data.</text>
</comment>
<dbReference type="Gene3D" id="3.90.550.10">
    <property type="entry name" value="Spore Coat Polysaccharide Biosynthesis Protein SpsA, Chain A"/>
    <property type="match status" value="1"/>
</dbReference>
<dbReference type="RefSeq" id="WP_274943993.1">
    <property type="nucleotide sequence ID" value="NZ_JANWOI010000003.1"/>
</dbReference>
<evidence type="ECO:0000256" key="1">
    <source>
        <dbReference type="SAM" id="Phobius"/>
    </source>
</evidence>
<protein>
    <submittedName>
        <fullName evidence="3">Glycosyl transferase family protein</fullName>
    </submittedName>
</protein>
<keyword evidence="1" id="KW-0812">Transmembrane</keyword>
<evidence type="ECO:0000259" key="2">
    <source>
        <dbReference type="Pfam" id="PF13632"/>
    </source>
</evidence>
<dbReference type="Pfam" id="PF13632">
    <property type="entry name" value="Glyco_trans_2_3"/>
    <property type="match status" value="1"/>
</dbReference>
<accession>A0A9X3TYY3</accession>
<evidence type="ECO:0000313" key="4">
    <source>
        <dbReference type="Proteomes" id="UP001141619"/>
    </source>
</evidence>
<dbReference type="InterPro" id="IPR001173">
    <property type="entry name" value="Glyco_trans_2-like"/>
</dbReference>
<keyword evidence="1" id="KW-0472">Membrane</keyword>
<feature type="transmembrane region" description="Helical" evidence="1">
    <location>
        <begin position="364"/>
        <end position="384"/>
    </location>
</feature>
<dbReference type="SUPFAM" id="SSF53448">
    <property type="entry name" value="Nucleotide-diphospho-sugar transferases"/>
    <property type="match status" value="1"/>
</dbReference>
<keyword evidence="3" id="KW-0808">Transferase</keyword>
<keyword evidence="4" id="KW-1185">Reference proteome</keyword>
<proteinExistence type="predicted"/>
<reference evidence="3" key="2">
    <citation type="journal article" date="2023" name="Syst. Appl. Microbiol.">
        <title>Govania unica gen. nov., sp. nov., a rare biosphere bacterium that represents a novel family in the class Alphaproteobacteria.</title>
        <authorList>
            <person name="Vandamme P."/>
            <person name="Peeters C."/>
            <person name="Hettiarachchi A."/>
            <person name="Cnockaert M."/>
            <person name="Carlier A."/>
        </authorList>
    </citation>
    <scope>NUCLEOTIDE SEQUENCE</scope>
    <source>
        <strain evidence="3">LMG 31809</strain>
    </source>
</reference>
<gene>
    <name evidence="3" type="ORF">NYP16_10040</name>
</gene>
<dbReference type="InterPro" id="IPR029044">
    <property type="entry name" value="Nucleotide-diphossugar_trans"/>
</dbReference>
<evidence type="ECO:0000313" key="3">
    <source>
        <dbReference type="EMBL" id="MDA5194290.1"/>
    </source>
</evidence>
<dbReference type="NCBIfam" id="NF011305">
    <property type="entry name" value="PRK14716.1-3"/>
    <property type="match status" value="1"/>
</dbReference>
<feature type="transmembrane region" description="Helical" evidence="1">
    <location>
        <begin position="332"/>
        <end position="352"/>
    </location>
</feature>
<name>A0A9X3TYY3_9PROT</name>
<dbReference type="GO" id="GO:0016740">
    <property type="term" value="F:transferase activity"/>
    <property type="evidence" value="ECO:0007669"/>
    <property type="project" value="UniProtKB-KW"/>
</dbReference>
<dbReference type="EMBL" id="JANWOI010000003">
    <property type="protein sequence ID" value="MDA5194290.1"/>
    <property type="molecule type" value="Genomic_DNA"/>
</dbReference>
<sequence length="449" mass="50759">MWFLHDVTVAVAILLLLFGIDDLIVDLFAYGRRFYRAFVVYRRHRRLDPSDLRAVAEQPIAVMIPAWAESEVIDRMIAATLSRYDYQQYRLFIGLYPNDPLTRTVAEIAAARDPRVTLCAVPHAGPTSKADCLNAIYASICAHEQESGERFEIFLLHDAEDVVHPLELRLMNYLIPRKDMVQLPVVPLARALHDFTSGHYLDEFAESHGKDMFIREWLTGSVPSAGVGCGFSRRAMSLVASTRGGQPFNSSSLTEDYDFALTLNYLGLKQIFVRFRVGGELVATQEYFPDEITAACRQKARWLIGIVFQSFVTTGWRGSLGLKYALYRDRKGVLTAFFGVICYVLAALWLLVKFTPLGPDDMGQSQFLAILLGINSLLLFNRSLQRAICVTRLYGWRQGLISIPRQVWGNVINFLAASRAIRLFLSHLRTGIPLGWDKTRHSFPDAARL</sequence>
<feature type="domain" description="Glycosyltransferase 2-like" evidence="2">
    <location>
        <begin position="153"/>
        <end position="348"/>
    </location>
</feature>
<keyword evidence="1" id="KW-1133">Transmembrane helix</keyword>
<reference evidence="3" key="1">
    <citation type="submission" date="2022-08" db="EMBL/GenBank/DDBJ databases">
        <authorList>
            <person name="Vandamme P."/>
            <person name="Hettiarachchi A."/>
            <person name="Peeters C."/>
            <person name="Cnockaert M."/>
            <person name="Carlier A."/>
        </authorList>
    </citation>
    <scope>NUCLEOTIDE SEQUENCE</scope>
    <source>
        <strain evidence="3">LMG 31809</strain>
    </source>
</reference>